<dbReference type="AlphaFoldDB" id="A0A8H6C910"/>
<protein>
    <submittedName>
        <fullName evidence="3">Uncharacterized protein</fullName>
    </submittedName>
</protein>
<evidence type="ECO:0000256" key="2">
    <source>
        <dbReference type="SAM" id="SignalP"/>
    </source>
</evidence>
<evidence type="ECO:0000256" key="1">
    <source>
        <dbReference type="ARBA" id="ARBA00022729"/>
    </source>
</evidence>
<dbReference type="EMBL" id="JACCJB010000021">
    <property type="protein sequence ID" value="KAF6218911.1"/>
    <property type="molecule type" value="Genomic_DNA"/>
</dbReference>
<name>A0A8H6C910_9LECA</name>
<keyword evidence="4" id="KW-1185">Reference proteome</keyword>
<dbReference type="PANTHER" id="PTHR31836:SF28">
    <property type="entry name" value="SRCR DOMAIN-CONTAINING PROTEIN-RELATED"/>
    <property type="match status" value="1"/>
</dbReference>
<accession>A0A8H6C910</accession>
<proteinExistence type="predicted"/>
<dbReference type="InterPro" id="IPR036908">
    <property type="entry name" value="RlpA-like_sf"/>
</dbReference>
<feature type="signal peptide" evidence="2">
    <location>
        <begin position="1"/>
        <end position="16"/>
    </location>
</feature>
<organism evidence="3 4">
    <name type="scientific">Letharia lupina</name>
    <dbReference type="NCBI Taxonomy" id="560253"/>
    <lineage>
        <taxon>Eukaryota</taxon>
        <taxon>Fungi</taxon>
        <taxon>Dikarya</taxon>
        <taxon>Ascomycota</taxon>
        <taxon>Pezizomycotina</taxon>
        <taxon>Lecanoromycetes</taxon>
        <taxon>OSLEUM clade</taxon>
        <taxon>Lecanoromycetidae</taxon>
        <taxon>Lecanorales</taxon>
        <taxon>Lecanorineae</taxon>
        <taxon>Parmeliaceae</taxon>
        <taxon>Letharia</taxon>
    </lineage>
</organism>
<dbReference type="CDD" id="cd22191">
    <property type="entry name" value="DPBB_RlpA_EXP_N-like"/>
    <property type="match status" value="1"/>
</dbReference>
<sequence length="160" mass="16237">MKNILSIAVLAGLTTAYSGDLTYYADGVGSCGLTNTDSDAIVALSLPMMANGGNPNTNPKCGSKISIHNPTSGQTAQATVVDSCAACAMYDIDVSGSLFTTLAGGLSAGRVSVDWGGHITRIPRAGTQAQRATEESSLLGQLDMLRGDRVGMAGITGNGH</sequence>
<keyword evidence="1 2" id="KW-0732">Signal</keyword>
<gene>
    <name evidence="3" type="ORF">HO133_005454</name>
</gene>
<dbReference type="PANTHER" id="PTHR31836">
    <property type="match status" value="1"/>
</dbReference>
<dbReference type="InterPro" id="IPR051477">
    <property type="entry name" value="Expansin_CellWall"/>
</dbReference>
<dbReference type="Proteomes" id="UP000593566">
    <property type="component" value="Unassembled WGS sequence"/>
</dbReference>
<reference evidence="3 4" key="1">
    <citation type="journal article" date="2020" name="Genomics">
        <title>Complete, high-quality genomes from long-read metagenomic sequencing of two wolf lichen thalli reveals enigmatic genome architecture.</title>
        <authorList>
            <person name="McKenzie S.K."/>
            <person name="Walston R.F."/>
            <person name="Allen J.L."/>
        </authorList>
    </citation>
    <scope>NUCLEOTIDE SEQUENCE [LARGE SCALE GENOMIC DNA]</scope>
    <source>
        <strain evidence="3">WasteWater1</strain>
    </source>
</reference>
<evidence type="ECO:0000313" key="4">
    <source>
        <dbReference type="Proteomes" id="UP000593566"/>
    </source>
</evidence>
<dbReference type="RefSeq" id="XP_037148346.1">
    <property type="nucleotide sequence ID" value="XM_037296364.1"/>
</dbReference>
<dbReference type="SUPFAM" id="SSF50685">
    <property type="entry name" value="Barwin-like endoglucanases"/>
    <property type="match status" value="1"/>
</dbReference>
<comment type="caution">
    <text evidence="3">The sequence shown here is derived from an EMBL/GenBank/DDBJ whole genome shotgun (WGS) entry which is preliminary data.</text>
</comment>
<dbReference type="Gene3D" id="2.40.40.10">
    <property type="entry name" value="RlpA-like domain"/>
    <property type="match status" value="1"/>
</dbReference>
<feature type="chain" id="PRO_5034082830" evidence="2">
    <location>
        <begin position="17"/>
        <end position="160"/>
    </location>
</feature>
<evidence type="ECO:0000313" key="3">
    <source>
        <dbReference type="EMBL" id="KAF6218911.1"/>
    </source>
</evidence>
<dbReference type="GeneID" id="59333860"/>